<reference evidence="1" key="1">
    <citation type="journal article" date="2015" name="Nature">
        <title>Complex archaea that bridge the gap between prokaryotes and eukaryotes.</title>
        <authorList>
            <person name="Spang A."/>
            <person name="Saw J.H."/>
            <person name="Jorgensen S.L."/>
            <person name="Zaremba-Niedzwiedzka K."/>
            <person name="Martijn J."/>
            <person name="Lind A.E."/>
            <person name="van Eijk R."/>
            <person name="Schleper C."/>
            <person name="Guy L."/>
            <person name="Ettema T.J."/>
        </authorList>
    </citation>
    <scope>NUCLEOTIDE SEQUENCE</scope>
</reference>
<dbReference type="AlphaFoldDB" id="A0A0F9DVA9"/>
<sequence length="33" mass="3795">RQRFDEFRRVLDSSYASEKSMDEKNNVASGSGQ</sequence>
<evidence type="ECO:0000313" key="1">
    <source>
        <dbReference type="EMBL" id="KKL21631.1"/>
    </source>
</evidence>
<name>A0A0F9DVA9_9ZZZZ</name>
<dbReference type="EMBL" id="LAZR01037657">
    <property type="protein sequence ID" value="KKL21631.1"/>
    <property type="molecule type" value="Genomic_DNA"/>
</dbReference>
<protein>
    <submittedName>
        <fullName evidence="1">Uncharacterized protein</fullName>
    </submittedName>
</protein>
<gene>
    <name evidence="1" type="ORF">LCGC14_2443540</name>
</gene>
<proteinExistence type="predicted"/>
<organism evidence="1">
    <name type="scientific">marine sediment metagenome</name>
    <dbReference type="NCBI Taxonomy" id="412755"/>
    <lineage>
        <taxon>unclassified sequences</taxon>
        <taxon>metagenomes</taxon>
        <taxon>ecological metagenomes</taxon>
    </lineage>
</organism>
<feature type="non-terminal residue" evidence="1">
    <location>
        <position position="1"/>
    </location>
</feature>
<accession>A0A0F9DVA9</accession>
<comment type="caution">
    <text evidence="1">The sequence shown here is derived from an EMBL/GenBank/DDBJ whole genome shotgun (WGS) entry which is preliminary data.</text>
</comment>